<name>F0XQG1_GROCL</name>
<dbReference type="GeneID" id="25980835"/>
<dbReference type="OrthoDB" id="10042665at2759"/>
<evidence type="ECO:0000313" key="3">
    <source>
        <dbReference type="EMBL" id="EFX00303.1"/>
    </source>
</evidence>
<dbReference type="GO" id="GO:0005524">
    <property type="term" value="F:ATP binding"/>
    <property type="evidence" value="ECO:0007669"/>
    <property type="project" value="InterPro"/>
</dbReference>
<dbReference type="Gene3D" id="3.40.50.300">
    <property type="entry name" value="P-loop containing nucleotide triphosphate hydrolases"/>
    <property type="match status" value="1"/>
</dbReference>
<keyword evidence="4" id="KW-1185">Reference proteome</keyword>
<dbReference type="eggNOG" id="KOG0730">
    <property type="taxonomic scope" value="Eukaryota"/>
</dbReference>
<reference evidence="3 4" key="1">
    <citation type="journal article" date="2011" name="Proc. Natl. Acad. Sci. U.S.A.">
        <title>Genome and transcriptome analyses of the mountain pine beetle-fungal symbiont Grosmannia clavigera, a lodgepole pine pathogen.</title>
        <authorList>
            <person name="DiGuistini S."/>
            <person name="Wang Y."/>
            <person name="Liao N.Y."/>
            <person name="Taylor G."/>
            <person name="Tanguay P."/>
            <person name="Feau N."/>
            <person name="Henrissat B."/>
            <person name="Chan S.K."/>
            <person name="Hesse-Orce U."/>
            <person name="Alamouti S.M."/>
            <person name="Tsui C.K.M."/>
            <person name="Docking R.T."/>
            <person name="Levasseur A."/>
            <person name="Haridas S."/>
            <person name="Robertson G."/>
            <person name="Birol I."/>
            <person name="Holt R.A."/>
            <person name="Marra M.A."/>
            <person name="Hamelin R.C."/>
            <person name="Hirst M."/>
            <person name="Jones S.J.M."/>
            <person name="Bohlmann J."/>
            <person name="Breuil C."/>
        </authorList>
    </citation>
    <scope>NUCLEOTIDE SEQUENCE [LARGE SCALE GENOMIC DNA]</scope>
    <source>
        <strain evidence="4">kw1407 / UAMH 11150</strain>
    </source>
</reference>
<dbReference type="SMART" id="SM00382">
    <property type="entry name" value="AAA"/>
    <property type="match status" value="1"/>
</dbReference>
<feature type="domain" description="AAA+ ATPase" evidence="2">
    <location>
        <begin position="498"/>
        <end position="625"/>
    </location>
</feature>
<dbReference type="InterPro" id="IPR027417">
    <property type="entry name" value="P-loop_NTPase"/>
</dbReference>
<dbReference type="InterPro" id="IPR003593">
    <property type="entry name" value="AAA+_ATPase"/>
</dbReference>
<gene>
    <name evidence="3" type="ORF">CMQ_7305</name>
</gene>
<dbReference type="GO" id="GO:0016887">
    <property type="term" value="F:ATP hydrolysis activity"/>
    <property type="evidence" value="ECO:0007669"/>
    <property type="project" value="InterPro"/>
</dbReference>
<sequence length="760" mass="85768">MTSSFKNKAWGWRCKVLGSKDEKSLSDFSNNSTDSEKRPAAVKPVKETSGAALVVKTMYESDMRHGIYSWSDYPPRQQSKRDLKNLDRVAIKVYKIKDMDRPVIDGMHSLKHHKISIHNLALVAALDPILRAEDCHLDTNEPAEFEAPFQPLFFCYDAIVAAMRSRPDADPLKPFLQLLVCVMDEVFVHTWKKRRQLADKGLISFEHAWTYFQRGTVVRSHGTNSDVISRVVRTAYVEQMCERVLAVTVQALRFNGEAFEWAEKDLHIASFPGNRPLSKFDHCPMSHVKDGKLIMEHMARRGRRVLDLQGLTYCNYEGVGIFDVPEGHTEKHNVDGRILVDVAGFNRYKLAQGSREGKDSVSVQKVVEGTGRITGVSQYRGTVDLTEDNLTPKKDTPLKSATLMTGRLSEEEQATNKATMLTKPEDLMFISPLIEAYSLKIKLWLMVYVEDIRPIRWNDQAYDHLVYDEQQKDLVMSFVESHGHTRSRVDDVILGKGEGLIVLLSGPPGTGKTLMAEAVADRTHRPLLYLQAEDLGISAAVLGANVKKFFEMATEWNAIILLDEADVFMAERHPQDIARNELVSIFLRELEYYRGIIFMTTNLFSSIDKAFRSRVSLHLLFKPLLPEARLLVWQKFLVRATAARKEMLEMSRVVEVGAVEHTAQGDWLSRGVSGSSISNDDLKELSAWSLNGREIKTAVTMVTAWCEHKGHDLTLERLEHGIQATSPHASKAAMAESDELNGPDQDEQGLDAQKHDPHAV</sequence>
<dbReference type="InterPro" id="IPR054289">
    <property type="entry name" value="DUF7025"/>
</dbReference>
<dbReference type="CDD" id="cd19481">
    <property type="entry name" value="RecA-like_protease"/>
    <property type="match status" value="1"/>
</dbReference>
<dbReference type="PANTHER" id="PTHR46411:SF3">
    <property type="entry name" value="AAA+ ATPASE DOMAIN-CONTAINING PROTEIN"/>
    <property type="match status" value="1"/>
</dbReference>
<dbReference type="Pfam" id="PF00004">
    <property type="entry name" value="AAA"/>
    <property type="match status" value="1"/>
</dbReference>
<organism evidence="4">
    <name type="scientific">Grosmannia clavigera (strain kw1407 / UAMH 11150)</name>
    <name type="common">Blue stain fungus</name>
    <name type="synonym">Graphiocladiella clavigera</name>
    <dbReference type="NCBI Taxonomy" id="655863"/>
    <lineage>
        <taxon>Eukaryota</taxon>
        <taxon>Fungi</taxon>
        <taxon>Dikarya</taxon>
        <taxon>Ascomycota</taxon>
        <taxon>Pezizomycotina</taxon>
        <taxon>Sordariomycetes</taxon>
        <taxon>Sordariomycetidae</taxon>
        <taxon>Ophiostomatales</taxon>
        <taxon>Ophiostomataceae</taxon>
        <taxon>Leptographium</taxon>
    </lineage>
</organism>
<dbReference type="Proteomes" id="UP000007796">
    <property type="component" value="Unassembled WGS sequence"/>
</dbReference>
<dbReference type="SUPFAM" id="SSF52540">
    <property type="entry name" value="P-loop containing nucleoside triphosphate hydrolases"/>
    <property type="match status" value="1"/>
</dbReference>
<evidence type="ECO:0000313" key="4">
    <source>
        <dbReference type="Proteomes" id="UP000007796"/>
    </source>
</evidence>
<dbReference type="STRING" id="655863.F0XQG1"/>
<dbReference type="RefSeq" id="XP_014169785.1">
    <property type="nucleotide sequence ID" value="XM_014314310.1"/>
</dbReference>
<evidence type="ECO:0000259" key="2">
    <source>
        <dbReference type="SMART" id="SM00382"/>
    </source>
</evidence>
<feature type="region of interest" description="Disordered" evidence="1">
    <location>
        <begin position="21"/>
        <end position="43"/>
    </location>
</feature>
<feature type="compositionally biased region" description="Acidic residues" evidence="1">
    <location>
        <begin position="736"/>
        <end position="749"/>
    </location>
</feature>
<feature type="region of interest" description="Disordered" evidence="1">
    <location>
        <begin position="725"/>
        <end position="760"/>
    </location>
</feature>
<evidence type="ECO:0000256" key="1">
    <source>
        <dbReference type="SAM" id="MobiDB-lite"/>
    </source>
</evidence>
<dbReference type="PANTHER" id="PTHR46411">
    <property type="entry name" value="FAMILY ATPASE, PUTATIVE-RELATED"/>
    <property type="match status" value="1"/>
</dbReference>
<dbReference type="EMBL" id="GL629801">
    <property type="protein sequence ID" value="EFX00303.1"/>
    <property type="molecule type" value="Genomic_DNA"/>
</dbReference>
<accession>F0XQG1</accession>
<dbReference type="Pfam" id="PF22942">
    <property type="entry name" value="DUF7025"/>
    <property type="match status" value="1"/>
</dbReference>
<dbReference type="InParanoid" id="F0XQG1"/>
<dbReference type="AlphaFoldDB" id="F0XQG1"/>
<protein>
    <submittedName>
        <fullName evidence="3">Aaa family ATPase</fullName>
    </submittedName>
</protein>
<dbReference type="InterPro" id="IPR003959">
    <property type="entry name" value="ATPase_AAA_core"/>
</dbReference>
<proteinExistence type="predicted"/>
<dbReference type="HOGENOM" id="CLU_004471_6_3_1"/>